<keyword evidence="3 5" id="KW-1133">Transmembrane helix</keyword>
<keyword evidence="2 5" id="KW-0812">Transmembrane</keyword>
<feature type="domain" description="SecD export protein N-terminal TM" evidence="6">
    <location>
        <begin position="10"/>
        <end position="103"/>
    </location>
</feature>
<keyword evidence="8" id="KW-1185">Reference proteome</keyword>
<evidence type="ECO:0000259" key="6">
    <source>
        <dbReference type="Pfam" id="PF13721"/>
    </source>
</evidence>
<dbReference type="AlphaFoldDB" id="A0A085GPK4"/>
<reference evidence="7 8" key="1">
    <citation type="submission" date="2014-05" db="EMBL/GenBank/DDBJ databases">
        <title>ATOL: Assembling a taxonomically balanced genome-scale reconstruction of the evolutionary history of the Enterobacteriaceae.</title>
        <authorList>
            <person name="Plunkett G.III."/>
            <person name="Neeno-Eckwall E.C."/>
            <person name="Glasner J.D."/>
            <person name="Perna N.T."/>
        </authorList>
    </citation>
    <scope>NUCLEOTIDE SEQUENCE [LARGE SCALE GENOMIC DNA]</scope>
    <source>
        <strain evidence="7 8">ATCC 33852</strain>
    </source>
</reference>
<dbReference type="EMBL" id="JMPJ01000017">
    <property type="protein sequence ID" value="KFC85649.1"/>
    <property type="molecule type" value="Genomic_DNA"/>
</dbReference>
<protein>
    <submittedName>
        <fullName evidence="7">YqiC family protein</fullName>
    </submittedName>
</protein>
<dbReference type="GeneID" id="78381047"/>
<gene>
    <name evidence="7" type="ORF">GEAM_0121</name>
</gene>
<evidence type="ECO:0000313" key="7">
    <source>
        <dbReference type="EMBL" id="KFC85649.1"/>
    </source>
</evidence>
<evidence type="ECO:0000313" key="8">
    <source>
        <dbReference type="Proteomes" id="UP000028640"/>
    </source>
</evidence>
<accession>A0A085GPK4</accession>
<dbReference type="Proteomes" id="UP000028640">
    <property type="component" value="Unassembled WGS sequence"/>
</dbReference>
<dbReference type="Pfam" id="PF13721">
    <property type="entry name" value="SecD-TM1"/>
    <property type="match status" value="1"/>
</dbReference>
<evidence type="ECO:0000256" key="4">
    <source>
        <dbReference type="ARBA" id="ARBA00023136"/>
    </source>
</evidence>
<dbReference type="InterPro" id="IPR027398">
    <property type="entry name" value="SecD-TM"/>
</dbReference>
<keyword evidence="4 5" id="KW-0472">Membrane</keyword>
<evidence type="ECO:0000256" key="3">
    <source>
        <dbReference type="ARBA" id="ARBA00022989"/>
    </source>
</evidence>
<name>A0A085GPK4_EWIA3</name>
<evidence type="ECO:0000256" key="1">
    <source>
        <dbReference type="ARBA" id="ARBA00022475"/>
    </source>
</evidence>
<feature type="transmembrane region" description="Helical" evidence="5">
    <location>
        <begin position="12"/>
        <end position="31"/>
    </location>
</feature>
<dbReference type="NCBIfam" id="NF007915">
    <property type="entry name" value="PRK10629.1"/>
    <property type="match status" value="1"/>
</dbReference>
<dbReference type="STRING" id="910964.GEAM_0121"/>
<proteinExistence type="predicted"/>
<organism evidence="7 8">
    <name type="scientific">Ewingella americana (strain ATCC 33852 / DSM 4580 / CCUG 14506 / JCM 5911 / LMG 7869 / NCTC 12157 / CDC 1468-78)</name>
    <dbReference type="NCBI Taxonomy" id="910964"/>
    <lineage>
        <taxon>Bacteria</taxon>
        <taxon>Pseudomonadati</taxon>
        <taxon>Pseudomonadota</taxon>
        <taxon>Gammaproteobacteria</taxon>
        <taxon>Enterobacterales</taxon>
        <taxon>Yersiniaceae</taxon>
        <taxon>Ewingella</taxon>
    </lineage>
</organism>
<dbReference type="eggNOG" id="ENOG50333DY">
    <property type="taxonomic scope" value="Bacteria"/>
</dbReference>
<keyword evidence="1" id="KW-1003">Cell membrane</keyword>
<sequence>MKIKPIKRSILWPITLLSLVLVAIVIGFAVARMPHNTNALQIRPVRAGVSLPDGFYVYQSLNQRGIRIQSITPVDDGLIVELDSLEQRELAEHALMDILPLGFSIQRCDPPQPQLWVHKLTRDQLKLG</sequence>
<dbReference type="RefSeq" id="WP_051899360.1">
    <property type="nucleotide sequence ID" value="NZ_JMPJ01000017.1"/>
</dbReference>
<dbReference type="Gene3D" id="3.30.70.260">
    <property type="match status" value="1"/>
</dbReference>
<evidence type="ECO:0000256" key="2">
    <source>
        <dbReference type="ARBA" id="ARBA00022692"/>
    </source>
</evidence>
<dbReference type="OrthoDB" id="6414235at2"/>
<evidence type="ECO:0000256" key="5">
    <source>
        <dbReference type="SAM" id="Phobius"/>
    </source>
</evidence>
<comment type="caution">
    <text evidence="7">The sequence shown here is derived from an EMBL/GenBank/DDBJ whole genome shotgun (WGS) entry which is preliminary data.</text>
</comment>